<name>A0ABR4N3D6_9FUNG</name>
<protein>
    <recommendedName>
        <fullName evidence="3">Ankyrin repeat domain-containing protein</fullName>
    </recommendedName>
</protein>
<keyword evidence="2" id="KW-1185">Reference proteome</keyword>
<dbReference type="PANTHER" id="PTHR46586">
    <property type="entry name" value="ANKYRIN REPEAT-CONTAINING PROTEIN"/>
    <property type="match status" value="1"/>
</dbReference>
<accession>A0ABR4N3D6</accession>
<dbReference type="InterPro" id="IPR052050">
    <property type="entry name" value="SecEffector_AnkRepeat"/>
</dbReference>
<dbReference type="EMBL" id="JADGIZ020000038">
    <property type="protein sequence ID" value="KAL2914051.1"/>
    <property type="molecule type" value="Genomic_DNA"/>
</dbReference>
<dbReference type="PANTHER" id="PTHR46586:SF3">
    <property type="entry name" value="ANKYRIN REPEAT-CONTAINING PROTEIN"/>
    <property type="match status" value="1"/>
</dbReference>
<dbReference type="InterPro" id="IPR036770">
    <property type="entry name" value="Ankyrin_rpt-contain_sf"/>
</dbReference>
<sequence>MGRKNRRAETAPEAGVVRRSHWDRLPRELRDMVADRGTLLTRLELGRLEGEALEQLSDDDKQRLWEEVFSTEWPGDLDRLPDCWLPAESFWHIRSRAMYLRVKALGLDAFREGLQHAAARNRLMDQIVWKRPRDVAETAAESGSLWLLRDVIETRRAVAADAKLAERAAQAGHLNVLEWIVARLPASELAAELMDGAAAGGHLHIVQWLHSHQNARCTTAAMDFAAAFGHLAVVEWLHEHRSEGCSPRALVWAAQNGAADVVAFLLRNYSNGATGDAVEEAAANGHLAVVQMLAAADPAAVTAGTVCAAARGGHCRLLQWLSDGGFSNHFTSKAAEEAVEGGMAALEWFWRHRGERFTSEALVLACDNSEILEWLLDRISPDVNLQPAYAAAIARDASECMQLLQSKATDIGILLDDDAEPPAGIAAWSVL</sequence>
<reference evidence="1 2" key="1">
    <citation type="submission" date="2023-09" db="EMBL/GenBank/DDBJ databases">
        <title>Pangenome analysis of Batrachochytrium dendrobatidis and related Chytrids.</title>
        <authorList>
            <person name="Yacoub M.N."/>
            <person name="Stajich J.E."/>
            <person name="James T.Y."/>
        </authorList>
    </citation>
    <scope>NUCLEOTIDE SEQUENCE [LARGE SCALE GENOMIC DNA]</scope>
    <source>
        <strain evidence="1 2">JEL0888</strain>
    </source>
</reference>
<evidence type="ECO:0000313" key="1">
    <source>
        <dbReference type="EMBL" id="KAL2914051.1"/>
    </source>
</evidence>
<dbReference type="SUPFAM" id="SSF48403">
    <property type="entry name" value="Ankyrin repeat"/>
    <property type="match status" value="1"/>
</dbReference>
<dbReference type="Gene3D" id="1.25.40.20">
    <property type="entry name" value="Ankyrin repeat-containing domain"/>
    <property type="match status" value="2"/>
</dbReference>
<comment type="caution">
    <text evidence="1">The sequence shown here is derived from an EMBL/GenBank/DDBJ whole genome shotgun (WGS) entry which is preliminary data.</text>
</comment>
<evidence type="ECO:0000313" key="2">
    <source>
        <dbReference type="Proteomes" id="UP001527925"/>
    </source>
</evidence>
<gene>
    <name evidence="1" type="ORF">HK105_206496</name>
</gene>
<organism evidence="1 2">
    <name type="scientific">Polyrhizophydium stewartii</name>
    <dbReference type="NCBI Taxonomy" id="2732419"/>
    <lineage>
        <taxon>Eukaryota</taxon>
        <taxon>Fungi</taxon>
        <taxon>Fungi incertae sedis</taxon>
        <taxon>Chytridiomycota</taxon>
        <taxon>Chytridiomycota incertae sedis</taxon>
        <taxon>Chytridiomycetes</taxon>
        <taxon>Rhizophydiales</taxon>
        <taxon>Rhizophydiales incertae sedis</taxon>
        <taxon>Polyrhizophydium</taxon>
    </lineage>
</organism>
<evidence type="ECO:0008006" key="3">
    <source>
        <dbReference type="Google" id="ProtNLM"/>
    </source>
</evidence>
<dbReference type="Pfam" id="PF12796">
    <property type="entry name" value="Ank_2"/>
    <property type="match status" value="1"/>
</dbReference>
<dbReference type="InterPro" id="IPR002110">
    <property type="entry name" value="Ankyrin_rpt"/>
</dbReference>
<proteinExistence type="predicted"/>
<dbReference type="Proteomes" id="UP001527925">
    <property type="component" value="Unassembled WGS sequence"/>
</dbReference>